<name>A0A2H3B800_9AGAR</name>
<organism evidence="1 2">
    <name type="scientific">Armillaria solidipes</name>
    <dbReference type="NCBI Taxonomy" id="1076256"/>
    <lineage>
        <taxon>Eukaryota</taxon>
        <taxon>Fungi</taxon>
        <taxon>Dikarya</taxon>
        <taxon>Basidiomycota</taxon>
        <taxon>Agaricomycotina</taxon>
        <taxon>Agaricomycetes</taxon>
        <taxon>Agaricomycetidae</taxon>
        <taxon>Agaricales</taxon>
        <taxon>Marasmiineae</taxon>
        <taxon>Physalacriaceae</taxon>
        <taxon>Armillaria</taxon>
    </lineage>
</organism>
<dbReference type="EMBL" id="KZ293469">
    <property type="protein sequence ID" value="PBK62168.1"/>
    <property type="molecule type" value="Genomic_DNA"/>
</dbReference>
<gene>
    <name evidence="1" type="ORF">ARMSODRAFT_1008391</name>
</gene>
<accession>A0A2H3B800</accession>
<dbReference type="Proteomes" id="UP000218334">
    <property type="component" value="Unassembled WGS sequence"/>
</dbReference>
<sequence length="611" mass="70053">MPSIRIPDICEDSSSSPNHQVVSTEKVRLCGALHPHYDGFITSPNSDYIPAPPPNDCPFSLRSDFRLGAVDPIQAPQMIDSKNLFYATIPSCPMDNDVTHPYIKYKYMWTNATDKDIVFAEGNRTLSGVATLSEHFCRRLHSAVKYAVERSEEAREPPVEPWEFGLRSQYLDYLTKRPNLLQRIVKDGPLLMSMGIHRLETLKLDPETILLTVDMIQSFWIELCGALDYIQFFRDAIEPGSKVRNRAHGSSRPALCHLMGGFTTSEHNSKLFSRAGIPVYLIRPLSTLPDREVLDTVGLTYLPIETEPTILDSSQHLDRFLELTGDYAPPAINSWFHANAVKVNRFSAKSQQYKRLPSDASYFFPDPHLFLDVSDRERVTYLHMWKQIGAIWKYRASCNRPDARPLSSEEWRDLLGIPLKASTESEIQKHVEAFLGPSPDSDGVSYHLNASDFDLPIEKKEALELVWEICELNFRFELLSLDVRAAARSLRSQAAGDEYPQADSTFRIERQTKVRWCFPDAFPSPQSARANYGISSKHWSRRFKKLKYLRKVMEGWADPPRREVMTIRPEALEKESRVSVEWEQGLVQHYVQTFYDHFGRPAILPRRLPSE</sequence>
<keyword evidence="2" id="KW-1185">Reference proteome</keyword>
<proteinExistence type="predicted"/>
<dbReference type="AlphaFoldDB" id="A0A2H3B800"/>
<evidence type="ECO:0000313" key="1">
    <source>
        <dbReference type="EMBL" id="PBK62168.1"/>
    </source>
</evidence>
<evidence type="ECO:0000313" key="2">
    <source>
        <dbReference type="Proteomes" id="UP000218334"/>
    </source>
</evidence>
<reference evidence="2" key="1">
    <citation type="journal article" date="2017" name="Nat. Ecol. Evol.">
        <title>Genome expansion and lineage-specific genetic innovations in the forest pathogenic fungi Armillaria.</title>
        <authorList>
            <person name="Sipos G."/>
            <person name="Prasanna A.N."/>
            <person name="Walter M.C."/>
            <person name="O'Connor E."/>
            <person name="Balint B."/>
            <person name="Krizsan K."/>
            <person name="Kiss B."/>
            <person name="Hess J."/>
            <person name="Varga T."/>
            <person name="Slot J."/>
            <person name="Riley R."/>
            <person name="Boka B."/>
            <person name="Rigling D."/>
            <person name="Barry K."/>
            <person name="Lee J."/>
            <person name="Mihaltcheva S."/>
            <person name="LaButti K."/>
            <person name="Lipzen A."/>
            <person name="Waldron R."/>
            <person name="Moloney N.M."/>
            <person name="Sperisen C."/>
            <person name="Kredics L."/>
            <person name="Vagvoelgyi C."/>
            <person name="Patrignani A."/>
            <person name="Fitzpatrick D."/>
            <person name="Nagy I."/>
            <person name="Doyle S."/>
            <person name="Anderson J.B."/>
            <person name="Grigoriev I.V."/>
            <person name="Gueldener U."/>
            <person name="Muensterkoetter M."/>
            <person name="Nagy L.G."/>
        </authorList>
    </citation>
    <scope>NUCLEOTIDE SEQUENCE [LARGE SCALE GENOMIC DNA]</scope>
    <source>
        <strain evidence="2">28-4</strain>
    </source>
</reference>
<protein>
    <submittedName>
        <fullName evidence="1">Uncharacterized protein</fullName>
    </submittedName>
</protein>
<dbReference type="STRING" id="1076256.A0A2H3B800"/>